<gene>
    <name evidence="1" type="ORF">UU67_C0073G0001</name>
</gene>
<name>A0A0G0WES6_9BACT</name>
<feature type="non-terminal residue" evidence="1">
    <location>
        <position position="88"/>
    </location>
</feature>
<protein>
    <submittedName>
        <fullName evidence="1">Uncharacterized protein</fullName>
    </submittedName>
</protein>
<proteinExistence type="predicted"/>
<dbReference type="Proteomes" id="UP000034753">
    <property type="component" value="Unassembled WGS sequence"/>
</dbReference>
<dbReference type="EMBL" id="LCBN01000073">
    <property type="protein sequence ID" value="KKS11430.1"/>
    <property type="molecule type" value="Genomic_DNA"/>
</dbReference>
<organism evidence="1 2">
    <name type="scientific">Candidatus Daviesbacteria bacterium GW2011_GWB1_41_5</name>
    <dbReference type="NCBI Taxonomy" id="1618429"/>
    <lineage>
        <taxon>Bacteria</taxon>
        <taxon>Candidatus Daviesiibacteriota</taxon>
    </lineage>
</organism>
<dbReference type="AlphaFoldDB" id="A0A0G0WES6"/>
<evidence type="ECO:0000313" key="2">
    <source>
        <dbReference type="Proteomes" id="UP000034753"/>
    </source>
</evidence>
<sequence length="88" mass="9312">MNAGDKAALVTKLQSLLTEAGLPEERELIGRKFALTYEVVQTKGGGMDGLVRVSGTIHGIESGSEFDGFSLITSSLPRKWSSDIASPS</sequence>
<comment type="caution">
    <text evidence="1">The sequence shown here is derived from an EMBL/GenBank/DDBJ whole genome shotgun (WGS) entry which is preliminary data.</text>
</comment>
<accession>A0A0G0WES6</accession>
<evidence type="ECO:0000313" key="1">
    <source>
        <dbReference type="EMBL" id="KKS11430.1"/>
    </source>
</evidence>
<reference evidence="1 2" key="1">
    <citation type="journal article" date="2015" name="Nature">
        <title>rRNA introns, odd ribosomes, and small enigmatic genomes across a large radiation of phyla.</title>
        <authorList>
            <person name="Brown C.T."/>
            <person name="Hug L.A."/>
            <person name="Thomas B.C."/>
            <person name="Sharon I."/>
            <person name="Castelle C.J."/>
            <person name="Singh A."/>
            <person name="Wilkins M.J."/>
            <person name="Williams K.H."/>
            <person name="Banfield J.F."/>
        </authorList>
    </citation>
    <scope>NUCLEOTIDE SEQUENCE [LARGE SCALE GENOMIC DNA]</scope>
</reference>